<accession>A0A1S3Z506</accession>
<sequence>MALLKDVNNAFLHGGLDEKVYMKLPPGLSDDLAEITALKTLLNAQFKIKYLGTLHYFLGIEVSSLPGGVLLNQKKFVFDLLREFNCLEADCGDLLAQPERYRSLVGKLLFLTNTRPDIYFWVLHLSQFLQSPRVPHMAIALHLLRYLKGTPDLGLFYSNSSDFTISAYSDSDWAACPDTMRYVTGFCVFLEEQLQQLYSCEQLTGTISKGNRCPSVPSIVSLILIVGTCA</sequence>
<dbReference type="PaxDb" id="4097-A0A1S3Z506"/>
<dbReference type="OrthoDB" id="1932046at2759"/>
<dbReference type="SUPFAM" id="SSF56672">
    <property type="entry name" value="DNA/RNA polymerases"/>
    <property type="match status" value="1"/>
</dbReference>
<dbReference type="OMA" id="REFNCLE"/>
<proteinExistence type="predicted"/>
<organism evidence="2">
    <name type="scientific">Nicotiana tabacum</name>
    <name type="common">Common tobacco</name>
    <dbReference type="NCBI Taxonomy" id="4097"/>
    <lineage>
        <taxon>Eukaryota</taxon>
        <taxon>Viridiplantae</taxon>
        <taxon>Streptophyta</taxon>
        <taxon>Embryophyta</taxon>
        <taxon>Tracheophyta</taxon>
        <taxon>Spermatophyta</taxon>
        <taxon>Magnoliopsida</taxon>
        <taxon>eudicotyledons</taxon>
        <taxon>Gunneridae</taxon>
        <taxon>Pentapetalae</taxon>
        <taxon>asterids</taxon>
        <taxon>lamiids</taxon>
        <taxon>Solanales</taxon>
        <taxon>Solanaceae</taxon>
        <taxon>Nicotianoideae</taxon>
        <taxon>Nicotianeae</taxon>
        <taxon>Nicotiana</taxon>
    </lineage>
</organism>
<dbReference type="InterPro" id="IPR043502">
    <property type="entry name" value="DNA/RNA_pol_sf"/>
</dbReference>
<dbReference type="RefSeq" id="XP_016459297.1">
    <property type="nucleotide sequence ID" value="XM_016603811.1"/>
</dbReference>
<evidence type="ECO:0000313" key="2">
    <source>
        <dbReference type="RefSeq" id="XP_016459297.1"/>
    </source>
</evidence>
<dbReference type="KEGG" id="nta:107782868"/>
<dbReference type="Pfam" id="PF07727">
    <property type="entry name" value="RVT_2"/>
    <property type="match status" value="1"/>
</dbReference>
<protein>
    <submittedName>
        <fullName evidence="2">Uncharacterized mitochondrial protein AtMg00810-like</fullName>
    </submittedName>
</protein>
<gene>
    <name evidence="2" type="primary">LOC107782868</name>
</gene>
<dbReference type="STRING" id="4097.A0A1S3Z506"/>
<dbReference type="PANTHER" id="PTHR11439:SF470">
    <property type="entry name" value="CYSTEINE-RICH RLK (RECEPTOR-LIKE PROTEIN KINASE) 8"/>
    <property type="match status" value="1"/>
</dbReference>
<dbReference type="AlphaFoldDB" id="A0A1S3Z506"/>
<evidence type="ECO:0000259" key="1">
    <source>
        <dbReference type="Pfam" id="PF07727"/>
    </source>
</evidence>
<reference evidence="2" key="1">
    <citation type="submission" date="2025-08" db="UniProtKB">
        <authorList>
            <consortium name="RefSeq"/>
        </authorList>
    </citation>
    <scope>IDENTIFICATION</scope>
</reference>
<name>A0A1S3Z506_TOBAC</name>
<dbReference type="PANTHER" id="PTHR11439">
    <property type="entry name" value="GAG-POL-RELATED RETROTRANSPOSON"/>
    <property type="match status" value="1"/>
</dbReference>
<dbReference type="InterPro" id="IPR013103">
    <property type="entry name" value="RVT_2"/>
</dbReference>
<feature type="domain" description="Reverse transcriptase Ty1/copia-type" evidence="1">
    <location>
        <begin position="29"/>
        <end position="89"/>
    </location>
</feature>